<protein>
    <submittedName>
        <fullName evidence="4">Zinc-binding dehydrogenase</fullName>
    </submittedName>
</protein>
<evidence type="ECO:0000259" key="3">
    <source>
        <dbReference type="SMART" id="SM00829"/>
    </source>
</evidence>
<dbReference type="PANTHER" id="PTHR48106">
    <property type="entry name" value="QUINONE OXIDOREDUCTASE PIG3-RELATED"/>
    <property type="match status" value="1"/>
</dbReference>
<comment type="caution">
    <text evidence="4">The sequence shown here is derived from an EMBL/GenBank/DDBJ whole genome shotgun (WGS) entry which is preliminary data.</text>
</comment>
<evidence type="ECO:0000256" key="1">
    <source>
        <dbReference type="ARBA" id="ARBA00022857"/>
    </source>
</evidence>
<proteinExistence type="predicted"/>
<evidence type="ECO:0000313" key="4">
    <source>
        <dbReference type="EMBL" id="MCE7004053.1"/>
    </source>
</evidence>
<dbReference type="EMBL" id="JAJVCN010000001">
    <property type="protein sequence ID" value="MCE7004053.1"/>
    <property type="molecule type" value="Genomic_DNA"/>
</dbReference>
<dbReference type="InterPro" id="IPR013154">
    <property type="entry name" value="ADH-like_N"/>
</dbReference>
<dbReference type="Pfam" id="PF13602">
    <property type="entry name" value="ADH_zinc_N_2"/>
    <property type="match status" value="1"/>
</dbReference>
<dbReference type="Gene3D" id="3.90.180.10">
    <property type="entry name" value="Medium-chain alcohol dehydrogenases, catalytic domain"/>
    <property type="match status" value="1"/>
</dbReference>
<sequence length="306" mass="31537">MRRVRYTSNGGPEVLFVEDAPVPQPGAGEVLVRTEAIGVTLPAVRKVRAGGEPGPLGGEVAGTVAALGDGVTDLAVGDRVTALCFPHAYAEYAVVGHAMVSRVPDGASAVDAVALVRSGLVARGAFEASRPRPDDTFLITAAASAVGTLAVQYAKAHDAARVVAAVSSAEKADFVRAVGADDVVLYDNSWGAPVDVVLDGVGGDLLGSAVCALASGGRLVAFSSGGGTIEAYELLTRSASVIGFQMAAIARGNPQLYARWRDELWQLHHDGDLRAHVHAQFPLAEAAAAHEIIESRRNLGKVVLTC</sequence>
<dbReference type="Proteomes" id="UP001521150">
    <property type="component" value="Unassembled WGS sequence"/>
</dbReference>
<evidence type="ECO:0000256" key="2">
    <source>
        <dbReference type="ARBA" id="ARBA00023002"/>
    </source>
</evidence>
<dbReference type="Gene3D" id="3.40.50.720">
    <property type="entry name" value="NAD(P)-binding Rossmann-like Domain"/>
    <property type="match status" value="1"/>
</dbReference>
<accession>A0ABS8ZBY9</accession>
<evidence type="ECO:0000313" key="5">
    <source>
        <dbReference type="Proteomes" id="UP001521150"/>
    </source>
</evidence>
<reference evidence="4 5" key="1">
    <citation type="submission" date="2021-12" db="EMBL/GenBank/DDBJ databases">
        <title>Genome sequence of Kibdelosporangium philippinense ATCC 49844.</title>
        <authorList>
            <person name="Fedorov E.A."/>
            <person name="Omeragic M."/>
            <person name="Shalygina K.F."/>
            <person name="Maclea K.S."/>
        </authorList>
    </citation>
    <scope>NUCLEOTIDE SEQUENCE [LARGE SCALE GENOMIC DNA]</scope>
    <source>
        <strain evidence="4 5">ATCC 49844</strain>
    </source>
</reference>
<dbReference type="SUPFAM" id="SSF50129">
    <property type="entry name" value="GroES-like"/>
    <property type="match status" value="1"/>
</dbReference>
<dbReference type="InterPro" id="IPR020843">
    <property type="entry name" value="ER"/>
</dbReference>
<organism evidence="4 5">
    <name type="scientific">Kibdelosporangium philippinense</name>
    <dbReference type="NCBI Taxonomy" id="211113"/>
    <lineage>
        <taxon>Bacteria</taxon>
        <taxon>Bacillati</taxon>
        <taxon>Actinomycetota</taxon>
        <taxon>Actinomycetes</taxon>
        <taxon>Pseudonocardiales</taxon>
        <taxon>Pseudonocardiaceae</taxon>
        <taxon>Kibdelosporangium</taxon>
    </lineage>
</organism>
<keyword evidence="1" id="KW-0521">NADP</keyword>
<dbReference type="InterPro" id="IPR036291">
    <property type="entry name" value="NAD(P)-bd_dom_sf"/>
</dbReference>
<name>A0ABS8ZBY9_9PSEU</name>
<dbReference type="Pfam" id="PF08240">
    <property type="entry name" value="ADH_N"/>
    <property type="match status" value="1"/>
</dbReference>
<dbReference type="SMART" id="SM00829">
    <property type="entry name" value="PKS_ER"/>
    <property type="match status" value="1"/>
</dbReference>
<dbReference type="InterPro" id="IPR011032">
    <property type="entry name" value="GroES-like_sf"/>
</dbReference>
<dbReference type="RefSeq" id="WP_233725593.1">
    <property type="nucleotide sequence ID" value="NZ_JAJVCN010000001.1"/>
</dbReference>
<keyword evidence="2" id="KW-0560">Oxidoreductase</keyword>
<gene>
    <name evidence="4" type="ORF">LWC34_14605</name>
</gene>
<keyword evidence="5" id="KW-1185">Reference proteome</keyword>
<dbReference type="SUPFAM" id="SSF51735">
    <property type="entry name" value="NAD(P)-binding Rossmann-fold domains"/>
    <property type="match status" value="1"/>
</dbReference>
<feature type="domain" description="Enoyl reductase (ER)" evidence="3">
    <location>
        <begin position="10"/>
        <end position="304"/>
    </location>
</feature>
<dbReference type="PANTHER" id="PTHR48106:SF13">
    <property type="entry name" value="QUINONE OXIDOREDUCTASE-RELATED"/>
    <property type="match status" value="1"/>
</dbReference>